<evidence type="ECO:0000256" key="3">
    <source>
        <dbReference type="ARBA" id="ARBA00022777"/>
    </source>
</evidence>
<dbReference type="SUPFAM" id="SSF52540">
    <property type="entry name" value="P-loop containing nucleoside triphosphate hydrolases"/>
    <property type="match status" value="1"/>
</dbReference>
<dbReference type="KEGG" id="pcor:KS4_06190"/>
<proteinExistence type="inferred from homology"/>
<dbReference type="OrthoDB" id="9775224at2"/>
<dbReference type="GO" id="GO:0006797">
    <property type="term" value="P:polyphosphate metabolic process"/>
    <property type="evidence" value="ECO:0007669"/>
    <property type="project" value="InterPro"/>
</dbReference>
<dbReference type="PANTHER" id="PTHR34383">
    <property type="entry name" value="POLYPHOSPHATE:AMP PHOSPHOTRANSFERASE-RELATED"/>
    <property type="match status" value="1"/>
</dbReference>
<sequence>MTIAINTQIHRVSPQTPINLHTSLTTPPTDFEHSKKALKEQFKTESKALTHLQELMYAQSKHAVLIVFQAMDAGGKDSTIRHIMTPINPQGCRVLNFKAPSAYERERDYLWRIHQHVPPKGCFTVFNRSHYEDVVTVSVNDFAPKHIWQKRYNHINAFEQLLTDEGTHILKFFLHISKDYQKHRLQRRLDRPDKHWKFDPSDLVARNHWDDYMQAYAQAFNTCSVNTDAPWYVIPAENREYRNLAIIQIINQKLQSLDMQYPAPQYDASQYKIN</sequence>
<evidence type="ECO:0000313" key="6">
    <source>
        <dbReference type="Proteomes" id="UP000317369"/>
    </source>
</evidence>
<dbReference type="PANTHER" id="PTHR34383:SF3">
    <property type="entry name" value="POLYPHOSPHATE:AMP PHOSPHOTRANSFERASE"/>
    <property type="match status" value="1"/>
</dbReference>
<evidence type="ECO:0000256" key="2">
    <source>
        <dbReference type="ARBA" id="ARBA00022679"/>
    </source>
</evidence>
<dbReference type="GO" id="GO:0008976">
    <property type="term" value="F:polyphosphate kinase activity"/>
    <property type="evidence" value="ECO:0007669"/>
    <property type="project" value="InterPro"/>
</dbReference>
<evidence type="ECO:0000256" key="1">
    <source>
        <dbReference type="ARBA" id="ARBA00009924"/>
    </source>
</evidence>
<organism evidence="5 6">
    <name type="scientific">Poriferisphaera corsica</name>
    <dbReference type="NCBI Taxonomy" id="2528020"/>
    <lineage>
        <taxon>Bacteria</taxon>
        <taxon>Pseudomonadati</taxon>
        <taxon>Planctomycetota</taxon>
        <taxon>Phycisphaerae</taxon>
        <taxon>Phycisphaerales</taxon>
        <taxon>Phycisphaeraceae</taxon>
        <taxon>Poriferisphaera</taxon>
    </lineage>
</organism>
<dbReference type="PIRSF" id="PIRSF028756">
    <property type="entry name" value="PPK2_prd"/>
    <property type="match status" value="1"/>
</dbReference>
<dbReference type="NCBIfam" id="TIGR03709">
    <property type="entry name" value="PPK2_rel_1"/>
    <property type="match status" value="1"/>
</dbReference>
<dbReference type="InterPro" id="IPR022300">
    <property type="entry name" value="PPK2-rel_1"/>
</dbReference>
<keyword evidence="2" id="KW-0808">Transferase</keyword>
<dbReference type="Pfam" id="PF03976">
    <property type="entry name" value="PPK2"/>
    <property type="match status" value="1"/>
</dbReference>
<comment type="similarity">
    <text evidence="1">Belongs to the polyphosphate kinase 2 (PPK2) family. Class I subfamily.</text>
</comment>
<dbReference type="Gene3D" id="3.40.50.300">
    <property type="entry name" value="P-loop containing nucleotide triphosphate hydrolases"/>
    <property type="match status" value="1"/>
</dbReference>
<evidence type="ECO:0000259" key="4">
    <source>
        <dbReference type="Pfam" id="PF03976"/>
    </source>
</evidence>
<name>A0A517YQV4_9BACT</name>
<keyword evidence="3 5" id="KW-0418">Kinase</keyword>
<reference evidence="5 6" key="1">
    <citation type="submission" date="2019-02" db="EMBL/GenBank/DDBJ databases">
        <title>Deep-cultivation of Planctomycetes and their phenomic and genomic characterization uncovers novel biology.</title>
        <authorList>
            <person name="Wiegand S."/>
            <person name="Jogler M."/>
            <person name="Boedeker C."/>
            <person name="Pinto D."/>
            <person name="Vollmers J."/>
            <person name="Rivas-Marin E."/>
            <person name="Kohn T."/>
            <person name="Peeters S.H."/>
            <person name="Heuer A."/>
            <person name="Rast P."/>
            <person name="Oberbeckmann S."/>
            <person name="Bunk B."/>
            <person name="Jeske O."/>
            <person name="Meyerdierks A."/>
            <person name="Storesund J.E."/>
            <person name="Kallscheuer N."/>
            <person name="Luecker S."/>
            <person name="Lage O.M."/>
            <person name="Pohl T."/>
            <person name="Merkel B.J."/>
            <person name="Hornburger P."/>
            <person name="Mueller R.-W."/>
            <person name="Bruemmer F."/>
            <person name="Labrenz M."/>
            <person name="Spormann A.M."/>
            <person name="Op den Camp H."/>
            <person name="Overmann J."/>
            <person name="Amann R."/>
            <person name="Jetten M.S.M."/>
            <person name="Mascher T."/>
            <person name="Medema M.H."/>
            <person name="Devos D.P."/>
            <person name="Kaster A.-K."/>
            <person name="Ovreas L."/>
            <person name="Rohde M."/>
            <person name="Galperin M.Y."/>
            <person name="Jogler C."/>
        </authorList>
    </citation>
    <scope>NUCLEOTIDE SEQUENCE [LARGE SCALE GENOMIC DNA]</scope>
    <source>
        <strain evidence="5 6">KS4</strain>
    </source>
</reference>
<dbReference type="RefSeq" id="WP_145074404.1">
    <property type="nucleotide sequence ID" value="NZ_CP036425.1"/>
</dbReference>
<dbReference type="AlphaFoldDB" id="A0A517YQV4"/>
<keyword evidence="6" id="KW-1185">Reference proteome</keyword>
<dbReference type="EMBL" id="CP036425">
    <property type="protein sequence ID" value="QDU32585.1"/>
    <property type="molecule type" value="Genomic_DNA"/>
</dbReference>
<dbReference type="InterPro" id="IPR016898">
    <property type="entry name" value="Polyphosphate_phosphotransfera"/>
</dbReference>
<dbReference type="InterPro" id="IPR027417">
    <property type="entry name" value="P-loop_NTPase"/>
</dbReference>
<feature type="domain" description="Polyphosphate kinase-2-related" evidence="4">
    <location>
        <begin position="34"/>
        <end position="258"/>
    </location>
</feature>
<dbReference type="InterPro" id="IPR022488">
    <property type="entry name" value="PPK2-related"/>
</dbReference>
<accession>A0A517YQV4</accession>
<evidence type="ECO:0000313" key="5">
    <source>
        <dbReference type="EMBL" id="QDU32585.1"/>
    </source>
</evidence>
<gene>
    <name evidence="5" type="ORF">KS4_06190</name>
</gene>
<protein>
    <submittedName>
        <fullName evidence="5">Polyphosphate kinase 2 (PPK2)</fullName>
    </submittedName>
</protein>
<dbReference type="Proteomes" id="UP000317369">
    <property type="component" value="Chromosome"/>
</dbReference>